<name>A0ABV3RD91_9SPHN</name>
<feature type="compositionally biased region" description="Basic and acidic residues" evidence="1">
    <location>
        <begin position="242"/>
        <end position="262"/>
    </location>
</feature>
<feature type="compositionally biased region" description="Basic and acidic residues" evidence="1">
    <location>
        <begin position="68"/>
        <end position="90"/>
    </location>
</feature>
<organism evidence="2 3">
    <name type="scientific">Novosphingobium rhizovicinum</name>
    <dbReference type="NCBI Taxonomy" id="3228928"/>
    <lineage>
        <taxon>Bacteria</taxon>
        <taxon>Pseudomonadati</taxon>
        <taxon>Pseudomonadota</taxon>
        <taxon>Alphaproteobacteria</taxon>
        <taxon>Sphingomonadales</taxon>
        <taxon>Sphingomonadaceae</taxon>
        <taxon>Novosphingobium</taxon>
    </lineage>
</organism>
<protein>
    <recommendedName>
        <fullName evidence="4">Scaffolding protein</fullName>
    </recommendedName>
</protein>
<feature type="compositionally biased region" description="Acidic residues" evidence="1">
    <location>
        <begin position="1"/>
        <end position="51"/>
    </location>
</feature>
<feature type="region of interest" description="Disordered" evidence="1">
    <location>
        <begin position="119"/>
        <end position="138"/>
    </location>
</feature>
<dbReference type="Proteomes" id="UP001556118">
    <property type="component" value="Unassembled WGS sequence"/>
</dbReference>
<keyword evidence="3" id="KW-1185">Reference proteome</keyword>
<evidence type="ECO:0000313" key="3">
    <source>
        <dbReference type="Proteomes" id="UP001556118"/>
    </source>
</evidence>
<feature type="region of interest" description="Disordered" evidence="1">
    <location>
        <begin position="218"/>
        <end position="273"/>
    </location>
</feature>
<evidence type="ECO:0000313" key="2">
    <source>
        <dbReference type="EMBL" id="MEW9855922.1"/>
    </source>
</evidence>
<sequence>MADEADDVLELEDELAPEADEGEEQGEAVEGEGADSQDDEEDLIAFGDEEAAPASEDQTSTVRHLREKLREAQREAAELRKVTAKPKVELGPKPTLAEVDYDEDRYEQALDDWKSRKAQIEREEQAEQEQAKKASEEWAGRVQTYQSGKTQLRVPDFDAAEATVFTALPEQHQALLMMAKNPAALVYALSKSPSKLDELSKLDLTRAAMMVGKLEDKVSIQKRKPSAQPDTPLRGNAAVSGGEDREEARLAKEAEKTGDRTKLIAYRRQKRAK</sequence>
<accession>A0ABV3RD91</accession>
<evidence type="ECO:0008006" key="4">
    <source>
        <dbReference type="Google" id="ProtNLM"/>
    </source>
</evidence>
<comment type="caution">
    <text evidence="2">The sequence shown here is derived from an EMBL/GenBank/DDBJ whole genome shotgun (WGS) entry which is preliminary data.</text>
</comment>
<feature type="region of interest" description="Disordered" evidence="1">
    <location>
        <begin position="1"/>
        <end position="103"/>
    </location>
</feature>
<dbReference type="RefSeq" id="WP_367774097.1">
    <property type="nucleotide sequence ID" value="NZ_JBFNXR010000048.1"/>
</dbReference>
<dbReference type="EMBL" id="JBFNXR010000048">
    <property type="protein sequence ID" value="MEW9855922.1"/>
    <property type="molecule type" value="Genomic_DNA"/>
</dbReference>
<evidence type="ECO:0000256" key="1">
    <source>
        <dbReference type="SAM" id="MobiDB-lite"/>
    </source>
</evidence>
<gene>
    <name evidence="2" type="ORF">ABUH87_12310</name>
</gene>
<proteinExistence type="predicted"/>
<reference evidence="2 3" key="1">
    <citation type="submission" date="2024-06" db="EMBL/GenBank/DDBJ databases">
        <title>Novosphingobium rhizovicinus M1R2S20.</title>
        <authorList>
            <person name="Sun J.-Q."/>
        </authorList>
    </citation>
    <scope>NUCLEOTIDE SEQUENCE [LARGE SCALE GENOMIC DNA]</scope>
    <source>
        <strain evidence="2 3">M1R2S20</strain>
    </source>
</reference>